<evidence type="ECO:0000256" key="1">
    <source>
        <dbReference type="SAM" id="MobiDB-lite"/>
    </source>
</evidence>
<organism evidence="2">
    <name type="scientific">Physcomitrium patens</name>
    <name type="common">Spreading-leaved earth moss</name>
    <name type="synonym">Physcomitrella patens</name>
    <dbReference type="NCBI Taxonomy" id="3218"/>
    <lineage>
        <taxon>Eukaryota</taxon>
        <taxon>Viridiplantae</taxon>
        <taxon>Streptophyta</taxon>
        <taxon>Embryophyta</taxon>
        <taxon>Bryophyta</taxon>
        <taxon>Bryophytina</taxon>
        <taxon>Bryopsida</taxon>
        <taxon>Funariidae</taxon>
        <taxon>Funariales</taxon>
        <taxon>Funariaceae</taxon>
        <taxon>Physcomitrium</taxon>
    </lineage>
</organism>
<accession>A0A2K1J9Y9</accession>
<dbReference type="EnsemblPlants" id="Pp3c16_26059V3.1">
    <property type="protein sequence ID" value="PAC:32985117.CDS.1"/>
    <property type="gene ID" value="Pp3c16_26059"/>
</dbReference>
<gene>
    <name evidence="2" type="ORF">PHYPA_021459</name>
</gene>
<dbReference type="Proteomes" id="UP000006727">
    <property type="component" value="Chromosome 16"/>
</dbReference>
<reference evidence="2 4" key="2">
    <citation type="journal article" date="2018" name="Plant J.">
        <title>The Physcomitrella patens chromosome-scale assembly reveals moss genome structure and evolution.</title>
        <authorList>
            <person name="Lang D."/>
            <person name="Ullrich K.K."/>
            <person name="Murat F."/>
            <person name="Fuchs J."/>
            <person name="Jenkins J."/>
            <person name="Haas F.B."/>
            <person name="Piednoel M."/>
            <person name="Gundlach H."/>
            <person name="Van Bel M."/>
            <person name="Meyberg R."/>
            <person name="Vives C."/>
            <person name="Morata J."/>
            <person name="Symeonidi A."/>
            <person name="Hiss M."/>
            <person name="Muchero W."/>
            <person name="Kamisugi Y."/>
            <person name="Saleh O."/>
            <person name="Blanc G."/>
            <person name="Decker E.L."/>
            <person name="van Gessel N."/>
            <person name="Grimwood J."/>
            <person name="Hayes R.D."/>
            <person name="Graham S.W."/>
            <person name="Gunter L.E."/>
            <person name="McDaniel S.F."/>
            <person name="Hoernstein S.N.W."/>
            <person name="Larsson A."/>
            <person name="Li F.W."/>
            <person name="Perroud P.F."/>
            <person name="Phillips J."/>
            <person name="Ranjan P."/>
            <person name="Rokshar D.S."/>
            <person name="Rothfels C.J."/>
            <person name="Schneider L."/>
            <person name="Shu S."/>
            <person name="Stevenson D.W."/>
            <person name="Thummler F."/>
            <person name="Tillich M."/>
            <person name="Villarreal Aguilar J.C."/>
            <person name="Widiez T."/>
            <person name="Wong G.K."/>
            <person name="Wymore A."/>
            <person name="Zhang Y."/>
            <person name="Zimmer A.D."/>
            <person name="Quatrano R.S."/>
            <person name="Mayer K.F.X."/>
            <person name="Goodstein D."/>
            <person name="Casacuberta J.M."/>
            <person name="Vandepoele K."/>
            <person name="Reski R."/>
            <person name="Cuming A.C."/>
            <person name="Tuskan G.A."/>
            <person name="Maumus F."/>
            <person name="Salse J."/>
            <person name="Schmutz J."/>
            <person name="Rensing S.A."/>
        </authorList>
    </citation>
    <scope>NUCLEOTIDE SEQUENCE [LARGE SCALE GENOMIC DNA]</scope>
    <source>
        <strain evidence="3 4">cv. Gransden 2004</strain>
    </source>
</reference>
<evidence type="ECO:0000313" key="3">
    <source>
        <dbReference type="EnsemblPlants" id="PAC:32985117.CDS.1"/>
    </source>
</evidence>
<dbReference type="Gramene" id="Pp3c16_26059V3.1">
    <property type="protein sequence ID" value="PAC:32985117.CDS.1"/>
    <property type="gene ID" value="Pp3c16_26059"/>
</dbReference>
<keyword evidence="4" id="KW-1185">Reference proteome</keyword>
<sequence length="76" mass="8412">MDRETSRAGSRVRGVGNVEDPEVDCNKPSETPLRLLSAKHWLDCTTGLVTNVCTYVLVSHVIGNHLCTVRRSLFSL</sequence>
<proteinExistence type="predicted"/>
<protein>
    <submittedName>
        <fullName evidence="2 3">Uncharacterized protein</fullName>
    </submittedName>
</protein>
<evidence type="ECO:0000313" key="4">
    <source>
        <dbReference type="Proteomes" id="UP000006727"/>
    </source>
</evidence>
<evidence type="ECO:0000313" key="2">
    <source>
        <dbReference type="EMBL" id="PNR38348.1"/>
    </source>
</evidence>
<reference evidence="2 4" key="1">
    <citation type="journal article" date="2008" name="Science">
        <title>The Physcomitrella genome reveals evolutionary insights into the conquest of land by plants.</title>
        <authorList>
            <person name="Rensing S."/>
            <person name="Lang D."/>
            <person name="Zimmer A."/>
            <person name="Terry A."/>
            <person name="Salamov A."/>
            <person name="Shapiro H."/>
            <person name="Nishiyama T."/>
            <person name="Perroud P.-F."/>
            <person name="Lindquist E."/>
            <person name="Kamisugi Y."/>
            <person name="Tanahashi T."/>
            <person name="Sakakibara K."/>
            <person name="Fujita T."/>
            <person name="Oishi K."/>
            <person name="Shin-I T."/>
            <person name="Kuroki Y."/>
            <person name="Toyoda A."/>
            <person name="Suzuki Y."/>
            <person name="Hashimoto A."/>
            <person name="Yamaguchi K."/>
            <person name="Sugano A."/>
            <person name="Kohara Y."/>
            <person name="Fujiyama A."/>
            <person name="Anterola A."/>
            <person name="Aoki S."/>
            <person name="Ashton N."/>
            <person name="Barbazuk W.B."/>
            <person name="Barker E."/>
            <person name="Bennetzen J."/>
            <person name="Bezanilla M."/>
            <person name="Blankenship R."/>
            <person name="Cho S.H."/>
            <person name="Dutcher S."/>
            <person name="Estelle M."/>
            <person name="Fawcett J.A."/>
            <person name="Gundlach H."/>
            <person name="Hanada K."/>
            <person name="Heyl A."/>
            <person name="Hicks K.A."/>
            <person name="Hugh J."/>
            <person name="Lohr M."/>
            <person name="Mayer K."/>
            <person name="Melkozernov A."/>
            <person name="Murata T."/>
            <person name="Nelson D."/>
            <person name="Pils B."/>
            <person name="Prigge M."/>
            <person name="Reiss B."/>
            <person name="Renner T."/>
            <person name="Rombauts S."/>
            <person name="Rushton P."/>
            <person name="Sanderfoot A."/>
            <person name="Schween G."/>
            <person name="Shiu S.-H."/>
            <person name="Stueber K."/>
            <person name="Theodoulou F.L."/>
            <person name="Tu H."/>
            <person name="Van de Peer Y."/>
            <person name="Verrier P.J."/>
            <person name="Waters E."/>
            <person name="Wood A."/>
            <person name="Yang L."/>
            <person name="Cove D."/>
            <person name="Cuming A."/>
            <person name="Hasebe M."/>
            <person name="Lucas S."/>
            <person name="Mishler D.B."/>
            <person name="Reski R."/>
            <person name="Grigoriev I."/>
            <person name="Quatrano R.S."/>
            <person name="Boore J.L."/>
        </authorList>
    </citation>
    <scope>NUCLEOTIDE SEQUENCE [LARGE SCALE GENOMIC DNA]</scope>
    <source>
        <strain evidence="3 4">cv. Gransden 2004</strain>
    </source>
</reference>
<name>A0A2K1J9Y9_PHYPA</name>
<dbReference type="EMBL" id="ABEU02000016">
    <property type="protein sequence ID" value="PNR38348.1"/>
    <property type="molecule type" value="Genomic_DNA"/>
</dbReference>
<dbReference type="AlphaFoldDB" id="A0A2K1J9Y9"/>
<feature type="region of interest" description="Disordered" evidence="1">
    <location>
        <begin position="1"/>
        <end position="24"/>
    </location>
</feature>
<reference evidence="3" key="3">
    <citation type="submission" date="2020-12" db="UniProtKB">
        <authorList>
            <consortium name="EnsemblPlants"/>
        </authorList>
    </citation>
    <scope>IDENTIFICATION</scope>
</reference>
<dbReference type="InParanoid" id="A0A2K1J9Y9"/>